<keyword evidence="9" id="KW-1133">Transmembrane helix</keyword>
<dbReference type="Gene3D" id="3.90.70.10">
    <property type="entry name" value="Cysteine proteinases"/>
    <property type="match status" value="2"/>
</dbReference>
<keyword evidence="9" id="KW-0812">Transmembrane</keyword>
<protein>
    <recommendedName>
        <fullName evidence="3">ubiquitinyl hydrolase 1</fullName>
        <ecNumber evidence="3">3.4.19.12</ecNumber>
    </recommendedName>
</protein>
<dbReference type="CDD" id="cd02662">
    <property type="entry name" value="Peptidase_C19F"/>
    <property type="match status" value="1"/>
</dbReference>
<dbReference type="Pfam" id="PF00443">
    <property type="entry name" value="UCH"/>
    <property type="match status" value="1"/>
</dbReference>
<accession>A0A8H6FBM5</accession>
<dbReference type="InterPro" id="IPR018200">
    <property type="entry name" value="USP_CS"/>
</dbReference>
<dbReference type="PROSITE" id="PS00973">
    <property type="entry name" value="USP_2"/>
    <property type="match status" value="1"/>
</dbReference>
<dbReference type="EMBL" id="JACCJB010000012">
    <property type="protein sequence ID" value="KAF6222201.1"/>
    <property type="molecule type" value="Genomic_DNA"/>
</dbReference>
<name>A0A8H6FBM5_9LECA</name>
<gene>
    <name evidence="11" type="ORF">HO133_001287</name>
</gene>
<evidence type="ECO:0000313" key="11">
    <source>
        <dbReference type="EMBL" id="KAF6222201.1"/>
    </source>
</evidence>
<dbReference type="PANTHER" id="PTHR24006:SF888">
    <property type="entry name" value="UBIQUITIN CARBOXYL-TERMINAL HYDROLASE 30"/>
    <property type="match status" value="1"/>
</dbReference>
<dbReference type="InterPro" id="IPR028889">
    <property type="entry name" value="USP"/>
</dbReference>
<feature type="region of interest" description="Disordered" evidence="8">
    <location>
        <begin position="666"/>
        <end position="801"/>
    </location>
</feature>
<dbReference type="Proteomes" id="UP000593566">
    <property type="component" value="Unassembled WGS sequence"/>
</dbReference>
<dbReference type="GeneID" id="59329703"/>
<keyword evidence="5" id="KW-0833">Ubl conjugation pathway</keyword>
<keyword evidence="12" id="KW-1185">Reference proteome</keyword>
<dbReference type="GO" id="GO:0004843">
    <property type="term" value="F:cysteine-type deubiquitinase activity"/>
    <property type="evidence" value="ECO:0007669"/>
    <property type="project" value="UniProtKB-EC"/>
</dbReference>
<evidence type="ECO:0000313" key="12">
    <source>
        <dbReference type="Proteomes" id="UP000593566"/>
    </source>
</evidence>
<dbReference type="PROSITE" id="PS50235">
    <property type="entry name" value="USP_3"/>
    <property type="match status" value="1"/>
</dbReference>
<keyword evidence="9" id="KW-0472">Membrane</keyword>
<comment type="caution">
    <text evidence="11">The sequence shown here is derived from an EMBL/GenBank/DDBJ whole genome shotgun (WGS) entry which is preliminary data.</text>
</comment>
<evidence type="ECO:0000259" key="10">
    <source>
        <dbReference type="PROSITE" id="PS50235"/>
    </source>
</evidence>
<evidence type="ECO:0000256" key="9">
    <source>
        <dbReference type="SAM" id="Phobius"/>
    </source>
</evidence>
<dbReference type="GO" id="GO:0005634">
    <property type="term" value="C:nucleus"/>
    <property type="evidence" value="ECO:0007669"/>
    <property type="project" value="TreeGrafter"/>
</dbReference>
<keyword evidence="7" id="KW-0788">Thiol protease</keyword>
<evidence type="ECO:0000256" key="1">
    <source>
        <dbReference type="ARBA" id="ARBA00000707"/>
    </source>
</evidence>
<dbReference type="InterPro" id="IPR038765">
    <property type="entry name" value="Papain-like_cys_pep_sf"/>
</dbReference>
<keyword evidence="4" id="KW-0645">Protease</keyword>
<dbReference type="InterPro" id="IPR050164">
    <property type="entry name" value="Peptidase_C19"/>
</dbReference>
<dbReference type="AlphaFoldDB" id="A0A8H6FBM5"/>
<comment type="catalytic activity">
    <reaction evidence="1">
        <text>Thiol-dependent hydrolysis of ester, thioester, amide, peptide and isopeptide bonds formed by the C-terminal Gly of ubiquitin (a 76-residue protein attached to proteins as an intracellular targeting signal).</text>
        <dbReference type="EC" id="3.4.19.12"/>
    </reaction>
</comment>
<evidence type="ECO:0000256" key="4">
    <source>
        <dbReference type="ARBA" id="ARBA00022670"/>
    </source>
</evidence>
<comment type="similarity">
    <text evidence="2">Belongs to the peptidase C19 family.</text>
</comment>
<dbReference type="SUPFAM" id="SSF54001">
    <property type="entry name" value="Cysteine proteinases"/>
    <property type="match status" value="1"/>
</dbReference>
<evidence type="ECO:0000256" key="8">
    <source>
        <dbReference type="SAM" id="MobiDB-lite"/>
    </source>
</evidence>
<dbReference type="PANTHER" id="PTHR24006">
    <property type="entry name" value="UBIQUITIN CARBOXYL-TERMINAL HYDROLASE"/>
    <property type="match status" value="1"/>
</dbReference>
<organism evidence="11 12">
    <name type="scientific">Letharia lupina</name>
    <dbReference type="NCBI Taxonomy" id="560253"/>
    <lineage>
        <taxon>Eukaryota</taxon>
        <taxon>Fungi</taxon>
        <taxon>Dikarya</taxon>
        <taxon>Ascomycota</taxon>
        <taxon>Pezizomycotina</taxon>
        <taxon>Lecanoromycetes</taxon>
        <taxon>OSLEUM clade</taxon>
        <taxon>Lecanoromycetidae</taxon>
        <taxon>Lecanorales</taxon>
        <taxon>Lecanorineae</taxon>
        <taxon>Parmeliaceae</taxon>
        <taxon>Letharia</taxon>
    </lineage>
</organism>
<evidence type="ECO:0000256" key="7">
    <source>
        <dbReference type="ARBA" id="ARBA00022807"/>
    </source>
</evidence>
<dbReference type="GO" id="GO:0006508">
    <property type="term" value="P:proteolysis"/>
    <property type="evidence" value="ECO:0007669"/>
    <property type="project" value="UniProtKB-KW"/>
</dbReference>
<dbReference type="InterPro" id="IPR001394">
    <property type="entry name" value="Peptidase_C19_UCH"/>
</dbReference>
<dbReference type="EC" id="3.4.19.12" evidence="3"/>
<keyword evidence="6" id="KW-0378">Hydrolase</keyword>
<feature type="region of interest" description="Disordered" evidence="8">
    <location>
        <begin position="234"/>
        <end position="281"/>
    </location>
</feature>
<evidence type="ECO:0000256" key="2">
    <source>
        <dbReference type="ARBA" id="ARBA00009085"/>
    </source>
</evidence>
<feature type="compositionally biased region" description="Polar residues" evidence="8">
    <location>
        <begin position="260"/>
        <end position="279"/>
    </location>
</feature>
<feature type="transmembrane region" description="Helical" evidence="9">
    <location>
        <begin position="30"/>
        <end position="48"/>
    </location>
</feature>
<sequence>MDFAGGYHDPSHLQVLHHTSPYPSRTSSTTAAYGVLFLIFIYYVLQYLDYTNLPMSELLWNSLVYITPSQILSALDSDFGTAMAHDAQNDSTGFNSKGHASKSNTMRRIFGLDGTGILTTIQRTRTISNVGSVFKARPSNSLPGLGNWDNSCYQNSVLQGLAALESLPAFLRSNPAGTSGPTQKALNETIARLNDPANVGKTFWTPAELKSMSSWQQQDAQEYFSKISDELEKDTAKAANKRPGSSGLETLLGVERSDTRTSSPETTSVPRTSSIASSEDTIHVEQLPEEVASLIVRNPLEGLLAQRVGCQQCGYVEGLSLVPFNCLTVPLGRQWMYDVRSCLDEYTALEPINGVECAKCTLLRAKQQMEQLLSKLHPDTGEGEPAPDEATKALRHSLRERLDIITQALEDEDFSDQLLKKCQIPSNKRVSTTKTRQAVIARSPSSLVVHVNRSNFDELTGVQSKNSATVRFPQQLDLAPWCLGRDPSSDNEDDSVETWNVDPSKSMLSTEDSIEKLDFGKMYELRAVITHYGRHENGHYICYRRSPYSCKPDVYTDVESSTTPWWRLSDEDVTEVDEDTVLAQGGVFMLFYEQVAPLTPEEAPKPILDEPKAELQTIAEEGKALDPTQVIDVPEMSICDDSQSVKLEHEKLASASAHPANLVSLQAPTEGTGSNAPVVENPEPQEAPKVNPVATIRDPSQPLCLGSPKTPLPAASEARPSSPAPAPAPAPEPKPIAKVASPERKGVAVEPAEPAPQVDTHKENQPVSPMSMRTAGPRNSRSSGSRAGKAMGSVAGFVQAN</sequence>
<reference evidence="11 12" key="1">
    <citation type="journal article" date="2020" name="Genomics">
        <title>Complete, high-quality genomes from long-read metagenomic sequencing of two wolf lichen thalli reveals enigmatic genome architecture.</title>
        <authorList>
            <person name="McKenzie S.K."/>
            <person name="Walston R.F."/>
            <person name="Allen J.L."/>
        </authorList>
    </citation>
    <scope>NUCLEOTIDE SEQUENCE [LARGE SCALE GENOMIC DNA]</scope>
    <source>
        <strain evidence="11">WasteWater1</strain>
    </source>
</reference>
<evidence type="ECO:0000256" key="6">
    <source>
        <dbReference type="ARBA" id="ARBA00022801"/>
    </source>
</evidence>
<evidence type="ECO:0000256" key="5">
    <source>
        <dbReference type="ARBA" id="ARBA00022786"/>
    </source>
</evidence>
<dbReference type="GO" id="GO:0016579">
    <property type="term" value="P:protein deubiquitination"/>
    <property type="evidence" value="ECO:0007669"/>
    <property type="project" value="InterPro"/>
</dbReference>
<feature type="domain" description="USP" evidence="10">
    <location>
        <begin position="143"/>
        <end position="595"/>
    </location>
</feature>
<dbReference type="RefSeq" id="XP_037151636.1">
    <property type="nucleotide sequence ID" value="XM_037292217.1"/>
</dbReference>
<feature type="compositionally biased region" description="Pro residues" evidence="8">
    <location>
        <begin position="722"/>
        <end position="734"/>
    </location>
</feature>
<evidence type="ECO:0000256" key="3">
    <source>
        <dbReference type="ARBA" id="ARBA00012759"/>
    </source>
</evidence>
<dbReference type="GO" id="GO:0005829">
    <property type="term" value="C:cytosol"/>
    <property type="evidence" value="ECO:0007669"/>
    <property type="project" value="TreeGrafter"/>
</dbReference>
<feature type="compositionally biased region" description="Polar residues" evidence="8">
    <location>
        <begin position="666"/>
        <end position="675"/>
    </location>
</feature>
<proteinExistence type="inferred from homology"/>